<gene>
    <name evidence="1" type="ORF">MRATA1EN1_LOCUS30878</name>
    <name evidence="2" type="ORF">MRATA1EN1_LOCUS30936</name>
</gene>
<dbReference type="Proteomes" id="UP001176941">
    <property type="component" value="Unassembled WGS sequence"/>
</dbReference>
<proteinExistence type="predicted"/>
<evidence type="ECO:0000313" key="2">
    <source>
        <dbReference type="EMBL" id="CAI9149318.1"/>
    </source>
</evidence>
<dbReference type="EMBL" id="CATKSN020000207">
    <property type="protein sequence ID" value="CAI9149260.1"/>
    <property type="molecule type" value="Genomic_DNA"/>
</dbReference>
<name>A0ABN8XIV2_RANTA</name>
<organism evidence="2 3">
    <name type="scientific">Rangifer tarandus platyrhynchus</name>
    <name type="common">Svalbard reindeer</name>
    <dbReference type="NCBI Taxonomy" id="3082113"/>
    <lineage>
        <taxon>Eukaryota</taxon>
        <taxon>Metazoa</taxon>
        <taxon>Chordata</taxon>
        <taxon>Craniata</taxon>
        <taxon>Vertebrata</taxon>
        <taxon>Euteleostomi</taxon>
        <taxon>Mammalia</taxon>
        <taxon>Eutheria</taxon>
        <taxon>Laurasiatheria</taxon>
        <taxon>Artiodactyla</taxon>
        <taxon>Ruminantia</taxon>
        <taxon>Pecora</taxon>
        <taxon>Cervidae</taxon>
        <taxon>Odocoileinae</taxon>
        <taxon>Rangifer</taxon>
    </lineage>
</organism>
<protein>
    <recommendedName>
        <fullName evidence="4">Secreted protein</fullName>
    </recommendedName>
</protein>
<evidence type="ECO:0008006" key="4">
    <source>
        <dbReference type="Google" id="ProtNLM"/>
    </source>
</evidence>
<evidence type="ECO:0000313" key="3">
    <source>
        <dbReference type="Proteomes" id="UP001176941"/>
    </source>
</evidence>
<reference evidence="2 3" key="1">
    <citation type="submission" date="2023-04" db="EMBL/GenBank/DDBJ databases">
        <authorList>
            <consortium name="ELIXIR-Norway"/>
        </authorList>
    </citation>
    <scope>NUCLEOTIDE SEQUENCE [LARGE SCALE GENOMIC DNA]</scope>
</reference>
<keyword evidence="3" id="KW-1185">Reference proteome</keyword>
<dbReference type="EMBL" id="CATKSN020000228">
    <property type="protein sequence ID" value="CAI9149318.1"/>
    <property type="molecule type" value="Genomic_DNA"/>
</dbReference>
<evidence type="ECO:0000313" key="1">
    <source>
        <dbReference type="EMBL" id="CAI9149260.1"/>
    </source>
</evidence>
<accession>A0ABN8XIV2</accession>
<sequence length="107" mass="11310">MRLLSPSWRVAPRAALPAVGRAVPLPRHTPPHGCVSVPCWTLGGAPGVLQVVPQVPEAERWCRFPLTLCPPRVPTTVVCVCPMSGSLWVGAGRGGERSVVCSPRRGG</sequence>
<comment type="caution">
    <text evidence="2">The sequence shown here is derived from an EMBL/GenBank/DDBJ whole genome shotgun (WGS) entry which is preliminary data.</text>
</comment>